<dbReference type="AlphaFoldDB" id="A0A3B0KBN5"/>
<protein>
    <submittedName>
        <fullName evidence="3">Blast:Disheveled-associated activator of morphogenesis 1</fullName>
    </submittedName>
</protein>
<evidence type="ECO:0000259" key="2">
    <source>
        <dbReference type="PROSITE" id="PS51444"/>
    </source>
</evidence>
<evidence type="ECO:0000313" key="4">
    <source>
        <dbReference type="Proteomes" id="UP000268350"/>
    </source>
</evidence>
<dbReference type="PANTHER" id="PTHR45725">
    <property type="entry name" value="FORMIN HOMOLOGY 2 FAMILY MEMBER"/>
    <property type="match status" value="1"/>
</dbReference>
<dbReference type="PROSITE" id="PS51444">
    <property type="entry name" value="FH2"/>
    <property type="match status" value="1"/>
</dbReference>
<dbReference type="STRING" id="7266.A0A3B0KBN5"/>
<dbReference type="EMBL" id="OUUW01000193">
    <property type="protein sequence ID" value="SPP90122.1"/>
    <property type="molecule type" value="Genomic_DNA"/>
</dbReference>
<proteinExistence type="predicted"/>
<keyword evidence="4" id="KW-1185">Reference proteome</keyword>
<dbReference type="InterPro" id="IPR042201">
    <property type="entry name" value="FH2_Formin_sf"/>
</dbReference>
<sequence>MLNAIPPPPAPPMAPAMLPPTPPPCPCAPTPPPSMTPAMTPVAPKVELPKKNVPQPTNPLKSFNWSKLPDAKLQGTVWSELDESKLYNNMELESIDKLFSAYQKNGVQVNQEDDEAQAKTASRLIQEWGLSVCYGGCS</sequence>
<feature type="region of interest" description="Disordered" evidence="1">
    <location>
        <begin position="1"/>
        <end position="65"/>
    </location>
</feature>
<dbReference type="OrthoDB" id="1104827at2759"/>
<evidence type="ECO:0000256" key="1">
    <source>
        <dbReference type="SAM" id="MobiDB-lite"/>
    </source>
</evidence>
<dbReference type="PANTHER" id="PTHR45725:SF1">
    <property type="entry name" value="DISHEVELLED ASSOCIATED ACTIVATOR OF MORPHOGENESIS, ISOFORM D"/>
    <property type="match status" value="1"/>
</dbReference>
<feature type="domain" description="FH2" evidence="2">
    <location>
        <begin position="50"/>
        <end position="138"/>
    </location>
</feature>
<gene>
    <name evidence="3" type="ORF">DGUA_6G021217</name>
</gene>
<reference evidence="4" key="1">
    <citation type="submission" date="2018-01" db="EMBL/GenBank/DDBJ databases">
        <authorList>
            <person name="Alioto T."/>
            <person name="Alioto T."/>
        </authorList>
    </citation>
    <scope>NUCLEOTIDE SEQUENCE [LARGE SCALE GENOMIC DNA]</scope>
</reference>
<dbReference type="Gene3D" id="1.20.58.2220">
    <property type="entry name" value="Formin, FH2 domain"/>
    <property type="match status" value="1"/>
</dbReference>
<dbReference type="SUPFAM" id="SSF101447">
    <property type="entry name" value="Formin homology 2 domain (FH2 domain)"/>
    <property type="match status" value="1"/>
</dbReference>
<dbReference type="GO" id="GO:0030838">
    <property type="term" value="P:positive regulation of actin filament polymerization"/>
    <property type="evidence" value="ECO:0007669"/>
    <property type="project" value="TreeGrafter"/>
</dbReference>
<organism evidence="3 4">
    <name type="scientific">Drosophila guanche</name>
    <name type="common">Fruit fly</name>
    <dbReference type="NCBI Taxonomy" id="7266"/>
    <lineage>
        <taxon>Eukaryota</taxon>
        <taxon>Metazoa</taxon>
        <taxon>Ecdysozoa</taxon>
        <taxon>Arthropoda</taxon>
        <taxon>Hexapoda</taxon>
        <taxon>Insecta</taxon>
        <taxon>Pterygota</taxon>
        <taxon>Neoptera</taxon>
        <taxon>Endopterygota</taxon>
        <taxon>Diptera</taxon>
        <taxon>Brachycera</taxon>
        <taxon>Muscomorpha</taxon>
        <taxon>Ephydroidea</taxon>
        <taxon>Drosophilidae</taxon>
        <taxon>Drosophila</taxon>
        <taxon>Sophophora</taxon>
    </lineage>
</organism>
<feature type="compositionally biased region" description="Pro residues" evidence="1">
    <location>
        <begin position="1"/>
        <end position="35"/>
    </location>
</feature>
<name>A0A3B0KBN5_DROGU</name>
<dbReference type="Proteomes" id="UP000268350">
    <property type="component" value="Unassembled WGS sequence"/>
</dbReference>
<accession>A0A3B0KBN5</accession>
<feature type="compositionally biased region" description="Polar residues" evidence="1">
    <location>
        <begin position="54"/>
        <end position="65"/>
    </location>
</feature>
<dbReference type="InterPro" id="IPR015425">
    <property type="entry name" value="FH2_Formin"/>
</dbReference>
<evidence type="ECO:0000313" key="3">
    <source>
        <dbReference type="EMBL" id="SPP90122.1"/>
    </source>
</evidence>
<dbReference type="InterPro" id="IPR051425">
    <property type="entry name" value="Formin_Homology"/>
</dbReference>
<dbReference type="Pfam" id="PF02181">
    <property type="entry name" value="FH2"/>
    <property type="match status" value="1"/>
</dbReference>